<name>A0A552WX36_9MICO</name>
<dbReference type="PANTHER" id="PTHR28208:SF3">
    <property type="entry name" value="PHOSPHATIDATE PHOSPHATASE APP1"/>
    <property type="match status" value="1"/>
</dbReference>
<organism evidence="2 3">
    <name type="scientific">Georgenia yuyongxinii</name>
    <dbReference type="NCBI Taxonomy" id="2589797"/>
    <lineage>
        <taxon>Bacteria</taxon>
        <taxon>Bacillati</taxon>
        <taxon>Actinomycetota</taxon>
        <taxon>Actinomycetes</taxon>
        <taxon>Micrococcales</taxon>
        <taxon>Bogoriellaceae</taxon>
        <taxon>Georgenia</taxon>
    </lineage>
</organism>
<protein>
    <submittedName>
        <fullName evidence="2">DUF2183 domain-containing protein</fullName>
    </submittedName>
</protein>
<dbReference type="GO" id="GO:0008195">
    <property type="term" value="F:phosphatidate phosphatase activity"/>
    <property type="evidence" value="ECO:0007669"/>
    <property type="project" value="InterPro"/>
</dbReference>
<evidence type="ECO:0000259" key="1">
    <source>
        <dbReference type="Pfam" id="PF09949"/>
    </source>
</evidence>
<gene>
    <name evidence="2" type="ORF">FJ693_02175</name>
</gene>
<accession>A0A552WX36</accession>
<evidence type="ECO:0000313" key="2">
    <source>
        <dbReference type="EMBL" id="TRW47344.1"/>
    </source>
</evidence>
<keyword evidence="3" id="KW-1185">Reference proteome</keyword>
<reference evidence="2 3" key="1">
    <citation type="submission" date="2019-07" db="EMBL/GenBank/DDBJ databases">
        <title>Georgenia wutianyii sp. nov. and Georgenia *** sp. nov. isolated from plateau pika (Ochotona curzoniae) in the Qinghai-Tibet plateau of China.</title>
        <authorList>
            <person name="Tian Z."/>
        </authorList>
    </citation>
    <scope>NUCLEOTIDE SEQUENCE [LARGE SCALE GENOMIC DNA]</scope>
    <source>
        <strain evidence="2 3">Z446</strain>
    </source>
</reference>
<dbReference type="InterPro" id="IPR052935">
    <property type="entry name" value="Mg2+_PAP"/>
</dbReference>
<dbReference type="EMBL" id="VJXR01000003">
    <property type="protein sequence ID" value="TRW47344.1"/>
    <property type="molecule type" value="Genomic_DNA"/>
</dbReference>
<dbReference type="AlphaFoldDB" id="A0A552WX36"/>
<proteinExistence type="predicted"/>
<dbReference type="InterPro" id="IPR019236">
    <property type="entry name" value="APP1_cat"/>
</dbReference>
<comment type="caution">
    <text evidence="2">The sequence shown here is derived from an EMBL/GenBank/DDBJ whole genome shotgun (WGS) entry which is preliminary data.</text>
</comment>
<dbReference type="Proteomes" id="UP000318693">
    <property type="component" value="Unassembled WGS sequence"/>
</dbReference>
<dbReference type="Pfam" id="PF09949">
    <property type="entry name" value="APP1_cat"/>
    <property type="match status" value="1"/>
</dbReference>
<sequence length="318" mass="35274">MSNPDTPVDDDVTPVGPINLAAEAQRGWRSFFTAQVGFLPVVVRAGEQEVRTTTDRGGYIDVMVRHHNLPPGWHEVTIEARAAEPVTARVLVVDPEVRAGIVSDIDDTIMVTMLPRALIAAWNTFVRHTSARRAVPGMSDLYRTVLADHPTAPVFYLSTGAWNVVPTLRHFMKRHGYPDGPMLMTDWGPTNTGLFRSGIEHKRTQLRNLMITFPQIRWLLVGDDGQHDPMIYDEVAREHPRHVAAIAIRELSPAEQVLSHGTPEAIEEPNPLRNANAEHGVPTVKGKDGFALAESLPDVLVARRQERLAEEAAQNDGR</sequence>
<feature type="domain" description="Phosphatidate phosphatase APP1 catalytic" evidence="1">
    <location>
        <begin position="100"/>
        <end position="250"/>
    </location>
</feature>
<evidence type="ECO:0000313" key="3">
    <source>
        <dbReference type="Proteomes" id="UP000318693"/>
    </source>
</evidence>
<dbReference type="PANTHER" id="PTHR28208">
    <property type="entry name" value="PHOSPHATIDATE PHOSPHATASE APP1"/>
    <property type="match status" value="1"/>
</dbReference>